<evidence type="ECO:0000256" key="1">
    <source>
        <dbReference type="SAM" id="MobiDB-lite"/>
    </source>
</evidence>
<dbReference type="Gene3D" id="3.40.30.10">
    <property type="entry name" value="Glutaredoxin"/>
    <property type="match status" value="2"/>
</dbReference>
<gene>
    <name evidence="2" type="ORF">BDU57DRAFT_510844</name>
</gene>
<reference evidence="2" key="1">
    <citation type="journal article" date="2020" name="Stud. Mycol.">
        <title>101 Dothideomycetes genomes: a test case for predicting lifestyles and emergence of pathogens.</title>
        <authorList>
            <person name="Haridas S."/>
            <person name="Albert R."/>
            <person name="Binder M."/>
            <person name="Bloem J."/>
            <person name="Labutti K."/>
            <person name="Salamov A."/>
            <person name="Andreopoulos B."/>
            <person name="Baker S."/>
            <person name="Barry K."/>
            <person name="Bills G."/>
            <person name="Bluhm B."/>
            <person name="Cannon C."/>
            <person name="Castanera R."/>
            <person name="Culley D."/>
            <person name="Daum C."/>
            <person name="Ezra D."/>
            <person name="Gonzalez J."/>
            <person name="Henrissat B."/>
            <person name="Kuo A."/>
            <person name="Liang C."/>
            <person name="Lipzen A."/>
            <person name="Lutzoni F."/>
            <person name="Magnuson J."/>
            <person name="Mondo S."/>
            <person name="Nolan M."/>
            <person name="Ohm R."/>
            <person name="Pangilinan J."/>
            <person name="Park H.-J."/>
            <person name="Ramirez L."/>
            <person name="Alfaro M."/>
            <person name="Sun H."/>
            <person name="Tritt A."/>
            <person name="Yoshinaga Y."/>
            <person name="Zwiers L.-H."/>
            <person name="Turgeon B."/>
            <person name="Goodwin S."/>
            <person name="Spatafora J."/>
            <person name="Crous P."/>
            <person name="Grigoriev I."/>
        </authorList>
    </citation>
    <scope>NUCLEOTIDE SEQUENCE</scope>
    <source>
        <strain evidence="2">HMLAC05119</strain>
    </source>
</reference>
<dbReference type="Proteomes" id="UP000800096">
    <property type="component" value="Unassembled WGS sequence"/>
</dbReference>
<evidence type="ECO:0000313" key="2">
    <source>
        <dbReference type="EMBL" id="KAF1921843.1"/>
    </source>
</evidence>
<protein>
    <submittedName>
        <fullName evidence="2">Thioredoxin-like domain-containing protein</fullName>
    </submittedName>
</protein>
<name>A0A6A5R2H2_AMPQU</name>
<sequence>MKKRELPVLSHLQVNDMNFRRIDSIVFIAMLAPDDTHHLSIFTSAAQTHHFQFAFGHTTDPSIPAEEKVQTPSILCYRNDDGDSLLLSGPFTQRDVDKFLVASSTSVMKTFHEKNVEQYMQRDKLTAYIFLRNPDESQVGRDLGLVAKKYDGVVIFAAVDLSRYAEMPGNFGIHVRGDEALVVHAPGNDQIFYFKQGKKIGGKEVEDMLVTILQGKASEGQIFGEGAEDVHEREGDEGAHDEL</sequence>
<dbReference type="OrthoDB" id="427280at2759"/>
<accession>A0A6A5R2H2</accession>
<dbReference type="Pfam" id="PF13848">
    <property type="entry name" value="Thioredoxin_6"/>
    <property type="match status" value="1"/>
</dbReference>
<feature type="region of interest" description="Disordered" evidence="1">
    <location>
        <begin position="224"/>
        <end position="243"/>
    </location>
</feature>
<feature type="compositionally biased region" description="Basic and acidic residues" evidence="1">
    <location>
        <begin position="228"/>
        <end position="243"/>
    </location>
</feature>
<dbReference type="InterPro" id="IPR036249">
    <property type="entry name" value="Thioredoxin-like_sf"/>
</dbReference>
<dbReference type="AlphaFoldDB" id="A0A6A5R2H2"/>
<dbReference type="CDD" id="cd02981">
    <property type="entry name" value="PDI_b_family"/>
    <property type="match status" value="1"/>
</dbReference>
<keyword evidence="3" id="KW-1185">Reference proteome</keyword>
<proteinExistence type="predicted"/>
<organism evidence="2 3">
    <name type="scientific">Ampelomyces quisqualis</name>
    <name type="common">Powdery mildew agent</name>
    <dbReference type="NCBI Taxonomy" id="50730"/>
    <lineage>
        <taxon>Eukaryota</taxon>
        <taxon>Fungi</taxon>
        <taxon>Dikarya</taxon>
        <taxon>Ascomycota</taxon>
        <taxon>Pezizomycotina</taxon>
        <taxon>Dothideomycetes</taxon>
        <taxon>Pleosporomycetidae</taxon>
        <taxon>Pleosporales</taxon>
        <taxon>Pleosporineae</taxon>
        <taxon>Phaeosphaeriaceae</taxon>
        <taxon>Ampelomyces</taxon>
    </lineage>
</organism>
<dbReference type="EMBL" id="ML979132">
    <property type="protein sequence ID" value="KAF1921843.1"/>
    <property type="molecule type" value="Genomic_DNA"/>
</dbReference>
<evidence type="ECO:0000313" key="3">
    <source>
        <dbReference type="Proteomes" id="UP000800096"/>
    </source>
</evidence>
<dbReference type="SUPFAM" id="SSF52833">
    <property type="entry name" value="Thioredoxin-like"/>
    <property type="match status" value="1"/>
</dbReference>